<dbReference type="EMBL" id="AWXA01000015">
    <property type="protein sequence ID" value="ERT60785.1"/>
    <property type="molecule type" value="Genomic_DNA"/>
</dbReference>
<dbReference type="Proteomes" id="UP000017090">
    <property type="component" value="Unassembled WGS sequence"/>
</dbReference>
<evidence type="ECO:0000313" key="2">
    <source>
        <dbReference type="Proteomes" id="UP000017090"/>
    </source>
</evidence>
<sequence length="66" mass="7738">MFYILLVDLMKVGITKMNKDKLIYDHYIYVKFDGDDRLYVYGTNEKNQNSVLSLNVRQSVATKKVS</sequence>
<gene>
    <name evidence="1" type="ORF">HMPREF1250_0271</name>
</gene>
<proteinExistence type="predicted"/>
<keyword evidence="2" id="KW-1185">Reference proteome</keyword>
<name>U7UN97_9FIRM</name>
<evidence type="ECO:0000313" key="1">
    <source>
        <dbReference type="EMBL" id="ERT60785.1"/>
    </source>
</evidence>
<accession>U7UN97</accession>
<organism evidence="1 2">
    <name type="scientific">Megasphaera vaginalis</name>
    <name type="common">ex Srinivasan et al. 2021</name>
    <dbReference type="NCBI Taxonomy" id="1111454"/>
    <lineage>
        <taxon>Bacteria</taxon>
        <taxon>Bacillati</taxon>
        <taxon>Bacillota</taxon>
        <taxon>Negativicutes</taxon>
        <taxon>Veillonellales</taxon>
        <taxon>Veillonellaceae</taxon>
        <taxon>Megasphaera</taxon>
    </lineage>
</organism>
<dbReference type="PATRIC" id="fig|1111454.3.peg.753"/>
<protein>
    <submittedName>
        <fullName evidence="1">Uncharacterized protein</fullName>
    </submittedName>
</protein>
<dbReference type="AlphaFoldDB" id="U7UN97"/>
<reference evidence="1 2" key="1">
    <citation type="submission" date="2013-09" db="EMBL/GenBank/DDBJ databases">
        <authorList>
            <person name="Durkin A.S."/>
            <person name="Haft D.R."/>
            <person name="McCorrison J."/>
            <person name="Torralba M."/>
            <person name="Gillis M."/>
            <person name="Haft D.H."/>
            <person name="Methe B."/>
            <person name="Sutton G."/>
            <person name="Nelson K.E."/>
        </authorList>
    </citation>
    <scope>NUCLEOTIDE SEQUENCE [LARGE SCALE GENOMIC DNA]</scope>
    <source>
        <strain evidence="1 2">BV3C16-1</strain>
    </source>
</reference>
<comment type="caution">
    <text evidence="1">The sequence shown here is derived from an EMBL/GenBank/DDBJ whole genome shotgun (WGS) entry which is preliminary data.</text>
</comment>